<evidence type="ECO:0000313" key="3">
    <source>
        <dbReference type="RefSeq" id="XP_028033014.1"/>
    </source>
</evidence>
<dbReference type="GeneID" id="114245164"/>
<gene>
    <name evidence="3" type="primary">LOC114245164</name>
</gene>
<evidence type="ECO:0000313" key="2">
    <source>
        <dbReference type="Proteomes" id="UP000504629"/>
    </source>
</evidence>
<keyword evidence="2" id="KW-1185">Reference proteome</keyword>
<keyword evidence="1" id="KW-0472">Membrane</keyword>
<protein>
    <submittedName>
        <fullName evidence="3">Uncharacterized protein LOC114245164</fullName>
    </submittedName>
</protein>
<dbReference type="AlphaFoldDB" id="A0A6J2JXZ0"/>
<feature type="transmembrane region" description="Helical" evidence="1">
    <location>
        <begin position="12"/>
        <end position="33"/>
    </location>
</feature>
<evidence type="ECO:0000256" key="1">
    <source>
        <dbReference type="SAM" id="Phobius"/>
    </source>
</evidence>
<reference evidence="3" key="1">
    <citation type="submission" date="2025-08" db="UniProtKB">
        <authorList>
            <consortium name="RefSeq"/>
        </authorList>
    </citation>
    <scope>IDENTIFICATION</scope>
    <source>
        <tissue evidence="3">Silk gland</tissue>
    </source>
</reference>
<keyword evidence="1" id="KW-0812">Transmembrane</keyword>
<organism evidence="2 3">
    <name type="scientific">Bombyx mandarina</name>
    <name type="common">Wild silk moth</name>
    <name type="synonym">Wild silkworm</name>
    <dbReference type="NCBI Taxonomy" id="7092"/>
    <lineage>
        <taxon>Eukaryota</taxon>
        <taxon>Metazoa</taxon>
        <taxon>Ecdysozoa</taxon>
        <taxon>Arthropoda</taxon>
        <taxon>Hexapoda</taxon>
        <taxon>Insecta</taxon>
        <taxon>Pterygota</taxon>
        <taxon>Neoptera</taxon>
        <taxon>Endopterygota</taxon>
        <taxon>Lepidoptera</taxon>
        <taxon>Glossata</taxon>
        <taxon>Ditrysia</taxon>
        <taxon>Bombycoidea</taxon>
        <taxon>Bombycidae</taxon>
        <taxon>Bombycinae</taxon>
        <taxon>Bombyx</taxon>
    </lineage>
</organism>
<name>A0A6J2JXZ0_BOMMA</name>
<dbReference type="OrthoDB" id="7437628at2759"/>
<keyword evidence="1" id="KW-1133">Transmembrane helix</keyword>
<dbReference type="RefSeq" id="XP_028033014.1">
    <property type="nucleotide sequence ID" value="XM_028177213.1"/>
</dbReference>
<dbReference type="Proteomes" id="UP000504629">
    <property type="component" value="Unplaced"/>
</dbReference>
<feature type="transmembrane region" description="Helical" evidence="1">
    <location>
        <begin position="225"/>
        <end position="249"/>
    </location>
</feature>
<accession>A0A6J2JXZ0</accession>
<sequence>MENAIRNIFSYWSIYLFICNVTKVNGGGVLYLYRPKDITSECTFSNQLNFDITFGMGLSDTITLILRNLDTITYECSIEIVTKSKEYTILLSLRFPTNFNTQCELNREAFVIYKRNKCRRLCDFEDLYQTERYVTTTVSGRLRLHFISNSTINTELNADIYQITATSARKRSLSNCYPRNESTCTINNVTYCYTSGVVCDGIKNCGINDWFDEHLSKCSLPVEKLGYAPVIAVIAAVLCAIVAIGHILMRLFPPITNSFFIFNANEDNRLCLDSVYKAPDFEDYRWEKRRKTSVIPVLSSSSFSTLSSVDHVINVMHEMDKKNNSGRITQERQQKWQRKKTMFKSMTETIQKRILSIANRGQIKFNTRESTSENAERI</sequence>
<dbReference type="KEGG" id="bman:114245164"/>
<proteinExistence type="predicted"/>